<dbReference type="InterPro" id="IPR002931">
    <property type="entry name" value="Transglutaminase-like"/>
</dbReference>
<organism evidence="3 4">
    <name type="scientific">Fimbriiglobus ruber</name>
    <dbReference type="NCBI Taxonomy" id="1908690"/>
    <lineage>
        <taxon>Bacteria</taxon>
        <taxon>Pseudomonadati</taxon>
        <taxon>Planctomycetota</taxon>
        <taxon>Planctomycetia</taxon>
        <taxon>Gemmatales</taxon>
        <taxon>Gemmataceae</taxon>
        <taxon>Fimbriiglobus</taxon>
    </lineage>
</organism>
<dbReference type="Pfam" id="PF01841">
    <property type="entry name" value="Transglut_core"/>
    <property type="match status" value="1"/>
</dbReference>
<dbReference type="PANTHER" id="PTHR33490">
    <property type="entry name" value="BLR5614 PROTEIN-RELATED"/>
    <property type="match status" value="1"/>
</dbReference>
<gene>
    <name evidence="3" type="ORF">FRUB_07574</name>
</gene>
<accession>A0A225DFM8</accession>
<evidence type="ECO:0000313" key="4">
    <source>
        <dbReference type="Proteomes" id="UP000214646"/>
    </source>
</evidence>
<proteinExistence type="predicted"/>
<comment type="caution">
    <text evidence="3">The sequence shown here is derived from an EMBL/GenBank/DDBJ whole genome shotgun (WGS) entry which is preliminary data.</text>
</comment>
<dbReference type="AlphaFoldDB" id="A0A225DFM8"/>
<keyword evidence="4" id="KW-1185">Reference proteome</keyword>
<dbReference type="Gene3D" id="3.10.620.30">
    <property type="match status" value="1"/>
</dbReference>
<feature type="region of interest" description="Disordered" evidence="1">
    <location>
        <begin position="77"/>
        <end position="112"/>
    </location>
</feature>
<dbReference type="Proteomes" id="UP000214646">
    <property type="component" value="Unassembled WGS sequence"/>
</dbReference>
<dbReference type="SMART" id="SM00460">
    <property type="entry name" value="TGc"/>
    <property type="match status" value="1"/>
</dbReference>
<reference evidence="4" key="1">
    <citation type="submission" date="2017-06" db="EMBL/GenBank/DDBJ databases">
        <title>Genome analysis of Fimbriiglobus ruber SP5, the first member of the order Planctomycetales with confirmed chitinolytic capability.</title>
        <authorList>
            <person name="Ravin N.V."/>
            <person name="Rakitin A.L."/>
            <person name="Ivanova A.A."/>
            <person name="Beletsky A.V."/>
            <person name="Kulichevskaya I.S."/>
            <person name="Mardanov A.V."/>
            <person name="Dedysh S.N."/>
        </authorList>
    </citation>
    <scope>NUCLEOTIDE SEQUENCE [LARGE SCALE GENOMIC DNA]</scope>
    <source>
        <strain evidence="4">SP5</strain>
    </source>
</reference>
<feature type="compositionally biased region" description="Pro residues" evidence="1">
    <location>
        <begin position="84"/>
        <end position="97"/>
    </location>
</feature>
<evidence type="ECO:0000259" key="2">
    <source>
        <dbReference type="SMART" id="SM00460"/>
    </source>
</evidence>
<feature type="domain" description="Transglutaminase-like" evidence="2">
    <location>
        <begin position="489"/>
        <end position="554"/>
    </location>
</feature>
<sequence length="601" mass="64903">MRTGVLIAGCVVAGLLTAAGGRADPPGVIVIRPKGSGASASTDYAPDKVGFIVIRPKRMAPAGDTKSPTLVGEQPVKATAQPVPAAPTQPPAPPPAQPQTQPAKPAAGDKDDGTVVYETWNAMFIKAMHVGYTHVLVREYERDGKKFLYATMAQKMTVARFGQRSEQWGENATMETPEGAILTTRSRQGIGRDQMLSLAGRVTGHTLAVKIESKDTPGAEKDIPWPDGVLGVAREASLLKDHKAKPGETIEYLWYEGKINRVVKVSIAVKDVEEGVLAEGQKPRKLLRAVQTMEPVGAFRLPPVTMWADPDTLEPLKMETDMPMFGGKLTILRTTKEFATRVPGKVPDLFDVQSIRLDRPIPNVQEQSAVVYRVKLAGDLPLKQAFTQDDRQTISNLDEAARTFELQVTPPPAAAPAANAPADPGAEFLSDCFFIDWNNDPVKRHAATATAGLPATATARQKARAVEVWVNRNMRSTEFSQAMASCGNVAKTLTGDCTEYAMLSAGMCRALGVPSRTALGVVYAEDRGGRAFLAYHMWFEVYADGRWVPFDAMFARGAGGPGYVKITDESWHDVKSFAPLLPVMSVLGAAPKFEVLKVVGR</sequence>
<evidence type="ECO:0000256" key="1">
    <source>
        <dbReference type="SAM" id="MobiDB-lite"/>
    </source>
</evidence>
<protein>
    <submittedName>
        <fullName evidence="3">Transglutaminase domain protein</fullName>
    </submittedName>
</protein>
<dbReference type="SUPFAM" id="SSF54001">
    <property type="entry name" value="Cysteine proteinases"/>
    <property type="match status" value="1"/>
</dbReference>
<evidence type="ECO:0000313" key="3">
    <source>
        <dbReference type="EMBL" id="OWK38454.1"/>
    </source>
</evidence>
<dbReference type="InterPro" id="IPR038765">
    <property type="entry name" value="Papain-like_cys_pep_sf"/>
</dbReference>
<dbReference type="EMBL" id="NIDE01000014">
    <property type="protein sequence ID" value="OWK38454.1"/>
    <property type="molecule type" value="Genomic_DNA"/>
</dbReference>
<name>A0A225DFM8_9BACT</name>